<dbReference type="AlphaFoldDB" id="S4PR77"/>
<dbReference type="PANTHER" id="PTHR10887">
    <property type="entry name" value="DNA2/NAM7 HELICASE FAMILY"/>
    <property type="match status" value="1"/>
</dbReference>
<organism evidence="3">
    <name type="scientific">Pararge aegeria</name>
    <name type="common">speckled wood butterfly</name>
    <dbReference type="NCBI Taxonomy" id="116150"/>
    <lineage>
        <taxon>Eukaryota</taxon>
        <taxon>Metazoa</taxon>
        <taxon>Ecdysozoa</taxon>
        <taxon>Arthropoda</taxon>
        <taxon>Hexapoda</taxon>
        <taxon>Insecta</taxon>
        <taxon>Pterygota</taxon>
        <taxon>Neoptera</taxon>
        <taxon>Endopterygota</taxon>
        <taxon>Lepidoptera</taxon>
        <taxon>Glossata</taxon>
        <taxon>Ditrysia</taxon>
        <taxon>Papilionoidea</taxon>
        <taxon>Nymphalidae</taxon>
        <taxon>Satyrinae</taxon>
        <taxon>Satyrini</taxon>
        <taxon>Parargina</taxon>
        <taxon>Pararge</taxon>
    </lineage>
</organism>
<feature type="region of interest" description="Disordered" evidence="1">
    <location>
        <begin position="77"/>
        <end position="100"/>
    </location>
</feature>
<evidence type="ECO:0000313" key="3">
    <source>
        <dbReference type="EMBL" id="JAA77587.1"/>
    </source>
</evidence>
<protein>
    <submittedName>
        <fullName evidence="3">Putative ATP-dependent helicase</fullName>
    </submittedName>
</protein>
<keyword evidence="3" id="KW-0378">Hydrolase</keyword>
<dbReference type="GO" id="GO:0006369">
    <property type="term" value="P:termination of RNA polymerase II transcription"/>
    <property type="evidence" value="ECO:0007669"/>
    <property type="project" value="TreeGrafter"/>
</dbReference>
<dbReference type="InterPro" id="IPR041679">
    <property type="entry name" value="DNA2/NAM7-like_C"/>
</dbReference>
<dbReference type="PANTHER" id="PTHR10887:SF495">
    <property type="entry name" value="HELICASE SENATAXIN ISOFORM X1-RELATED"/>
    <property type="match status" value="1"/>
</dbReference>
<keyword evidence="3" id="KW-0547">Nucleotide-binding</keyword>
<dbReference type="GO" id="GO:0016604">
    <property type="term" value="C:nuclear body"/>
    <property type="evidence" value="ECO:0007669"/>
    <property type="project" value="TreeGrafter"/>
</dbReference>
<dbReference type="Pfam" id="PF13087">
    <property type="entry name" value="AAA_12"/>
    <property type="match status" value="1"/>
</dbReference>
<dbReference type="GO" id="GO:0001147">
    <property type="term" value="F:transcription termination site sequence-specific DNA binding"/>
    <property type="evidence" value="ECO:0007669"/>
    <property type="project" value="TreeGrafter"/>
</dbReference>
<keyword evidence="3" id="KW-0347">Helicase</keyword>
<feature type="non-terminal residue" evidence="3">
    <location>
        <position position="1"/>
    </location>
</feature>
<reference evidence="3" key="2">
    <citation type="submission" date="2013-05" db="EMBL/GenBank/DDBJ databases">
        <authorList>
            <person name="Carter J.-M."/>
            <person name="Baker S.C."/>
            <person name="Pink R."/>
            <person name="Carter D.R.F."/>
            <person name="Collins A."/>
            <person name="Tomlin J."/>
            <person name="Gibbs M."/>
            <person name="Breuker C.J."/>
        </authorList>
    </citation>
    <scope>NUCLEOTIDE SEQUENCE</scope>
    <source>
        <tissue evidence="3">Ovary</tissue>
    </source>
</reference>
<dbReference type="CDD" id="cd18808">
    <property type="entry name" value="SF1_C_Upf1"/>
    <property type="match status" value="1"/>
</dbReference>
<dbReference type="SUPFAM" id="SSF52540">
    <property type="entry name" value="P-loop containing nucleoside triphosphate hydrolases"/>
    <property type="match status" value="1"/>
</dbReference>
<dbReference type="Gene3D" id="3.40.50.300">
    <property type="entry name" value="P-loop containing nucleotide triphosphate hydrolases"/>
    <property type="match status" value="1"/>
</dbReference>
<evidence type="ECO:0000256" key="1">
    <source>
        <dbReference type="SAM" id="MobiDB-lite"/>
    </source>
</evidence>
<proteinExistence type="predicted"/>
<evidence type="ECO:0000259" key="2">
    <source>
        <dbReference type="Pfam" id="PF13087"/>
    </source>
</evidence>
<dbReference type="InterPro" id="IPR045055">
    <property type="entry name" value="DNA2/NAM7-like"/>
</dbReference>
<keyword evidence="3" id="KW-0067">ATP-binding</keyword>
<sequence length="100" mass="11276">VNSVDSFQGQERDVVVLSLARSNGVGFLEDAGRMNVMLTRARQHLFICLNPMAFVNDFQWQTLIDDARKRNVYKTLPNTLCQPSSPRESSSSILSYVLNP</sequence>
<accession>S4PR77</accession>
<dbReference type="InterPro" id="IPR027417">
    <property type="entry name" value="P-loop_NTPase"/>
</dbReference>
<feature type="non-terminal residue" evidence="3">
    <location>
        <position position="100"/>
    </location>
</feature>
<reference evidence="3" key="1">
    <citation type="journal article" date="2013" name="BMC Genomics">
        <title>Unscrambling butterfly oogenesis.</title>
        <authorList>
            <person name="Carter J.M."/>
            <person name="Baker S.C."/>
            <person name="Pink R."/>
            <person name="Carter D.R."/>
            <person name="Collins A."/>
            <person name="Tomlin J."/>
            <person name="Gibbs M."/>
            <person name="Breuker C.J."/>
        </authorList>
    </citation>
    <scope>NUCLEOTIDE SEQUENCE</scope>
    <source>
        <tissue evidence="3">Ovary</tissue>
    </source>
</reference>
<name>S4PR77_9NEOP</name>
<dbReference type="InterPro" id="IPR047187">
    <property type="entry name" value="SF1_C_Upf1"/>
</dbReference>
<dbReference type="EMBL" id="GAIX01014973">
    <property type="protein sequence ID" value="JAA77587.1"/>
    <property type="molecule type" value="Transcribed_RNA"/>
</dbReference>
<dbReference type="GO" id="GO:0004386">
    <property type="term" value="F:helicase activity"/>
    <property type="evidence" value="ECO:0007669"/>
    <property type="project" value="UniProtKB-KW"/>
</dbReference>
<feature type="compositionally biased region" description="Low complexity" evidence="1">
    <location>
        <begin position="84"/>
        <end position="100"/>
    </location>
</feature>
<feature type="domain" description="DNA2/NAM7 helicase-like C-terminal" evidence="2">
    <location>
        <begin position="1"/>
        <end position="48"/>
    </location>
</feature>